<gene>
    <name evidence="7" type="ORF">KQX62_04350</name>
</gene>
<dbReference type="Gene3D" id="1.10.10.10">
    <property type="entry name" value="Winged helix-like DNA-binding domain superfamily/Winged helix DNA-binding domain"/>
    <property type="match status" value="1"/>
</dbReference>
<dbReference type="EMBL" id="CP076676">
    <property type="protein sequence ID" value="UYO40546.1"/>
    <property type="molecule type" value="Genomic_DNA"/>
</dbReference>
<organism evidence="7 8">
    <name type="scientific">Rhodopseudomonas palustris</name>
    <dbReference type="NCBI Taxonomy" id="1076"/>
    <lineage>
        <taxon>Bacteria</taxon>
        <taxon>Pseudomonadati</taxon>
        <taxon>Pseudomonadota</taxon>
        <taxon>Alphaproteobacteria</taxon>
        <taxon>Hyphomicrobiales</taxon>
        <taxon>Nitrobacteraceae</taxon>
        <taxon>Rhodopseudomonas</taxon>
    </lineage>
</organism>
<dbReference type="InterPro" id="IPR039422">
    <property type="entry name" value="MarR/SlyA-like"/>
</dbReference>
<protein>
    <submittedName>
        <fullName evidence="7">MarR family transcriptional regulator</fullName>
    </submittedName>
</protein>
<sequence length="156" mass="17813">MKSPSTSSRAPRPADKLKLETQLCFALYSTLLGVNKVYRSLLRELDLTYPQYLVMLVLWEKDQVNVSEICDQLFLETTTLTPLLKRLEARGLIRRRRSAEDERQVIVSLTDEGRGLRARVKHVPDCLAEAMGYSGSEIAELRDRLTGLRTNLFRSA</sequence>
<dbReference type="PANTHER" id="PTHR33164:SF5">
    <property type="entry name" value="ORGANIC HYDROPEROXIDE RESISTANCE TRANSCRIPTIONAL REGULATOR"/>
    <property type="match status" value="1"/>
</dbReference>
<dbReference type="PRINTS" id="PR00598">
    <property type="entry name" value="HTHMARR"/>
</dbReference>
<name>A0AAX3E0Y5_RHOPL</name>
<evidence type="ECO:0000313" key="8">
    <source>
        <dbReference type="Proteomes" id="UP001163166"/>
    </source>
</evidence>
<dbReference type="InterPro" id="IPR000835">
    <property type="entry name" value="HTH_MarR-typ"/>
</dbReference>
<evidence type="ECO:0000313" key="7">
    <source>
        <dbReference type="EMBL" id="UYO40546.1"/>
    </source>
</evidence>
<dbReference type="GO" id="GO:0005737">
    <property type="term" value="C:cytoplasm"/>
    <property type="evidence" value="ECO:0007669"/>
    <property type="project" value="UniProtKB-SubCell"/>
</dbReference>
<evidence type="ECO:0000256" key="1">
    <source>
        <dbReference type="ARBA" id="ARBA00004496"/>
    </source>
</evidence>
<keyword evidence="2" id="KW-0963">Cytoplasm</keyword>
<dbReference type="AlphaFoldDB" id="A0AAX3E0Y5"/>
<feature type="domain" description="HTH marR-type" evidence="6">
    <location>
        <begin position="20"/>
        <end position="150"/>
    </location>
</feature>
<dbReference type="Proteomes" id="UP001163166">
    <property type="component" value="Chromosome"/>
</dbReference>
<keyword evidence="3" id="KW-0805">Transcription regulation</keyword>
<evidence type="ECO:0000256" key="3">
    <source>
        <dbReference type="ARBA" id="ARBA00023015"/>
    </source>
</evidence>
<accession>A0AAX3E0Y5</accession>
<keyword evidence="5" id="KW-0804">Transcription</keyword>
<evidence type="ECO:0000259" key="6">
    <source>
        <dbReference type="PROSITE" id="PS50995"/>
    </source>
</evidence>
<evidence type="ECO:0000256" key="5">
    <source>
        <dbReference type="ARBA" id="ARBA00023163"/>
    </source>
</evidence>
<dbReference type="GO" id="GO:0003700">
    <property type="term" value="F:DNA-binding transcription factor activity"/>
    <property type="evidence" value="ECO:0007669"/>
    <property type="project" value="InterPro"/>
</dbReference>
<dbReference type="PROSITE" id="PS50995">
    <property type="entry name" value="HTH_MARR_2"/>
    <property type="match status" value="1"/>
</dbReference>
<dbReference type="SMART" id="SM00347">
    <property type="entry name" value="HTH_MARR"/>
    <property type="match status" value="1"/>
</dbReference>
<dbReference type="InterPro" id="IPR036390">
    <property type="entry name" value="WH_DNA-bd_sf"/>
</dbReference>
<reference evidence="7" key="1">
    <citation type="journal article" date="2022" name="Biol. Control">
        <title>In silico genomic analysis of Rhodopseudomonas palustris strains revealed potential biocontrol agents and crop yield enhancers.</title>
        <authorList>
            <person name="Surachat K."/>
            <person name="Kantachote D."/>
            <person name="Deachamag P."/>
            <person name="Wonglapsuwan M."/>
        </authorList>
    </citation>
    <scope>NUCLEOTIDE SEQUENCE</scope>
    <source>
        <strain evidence="7">TLS06</strain>
    </source>
</reference>
<dbReference type="FunFam" id="1.10.10.10:FF:000163">
    <property type="entry name" value="MarR family transcriptional regulator"/>
    <property type="match status" value="1"/>
</dbReference>
<dbReference type="PANTHER" id="PTHR33164">
    <property type="entry name" value="TRANSCRIPTIONAL REGULATOR, MARR FAMILY"/>
    <property type="match status" value="1"/>
</dbReference>
<dbReference type="InterPro" id="IPR036388">
    <property type="entry name" value="WH-like_DNA-bd_sf"/>
</dbReference>
<keyword evidence="4" id="KW-0238">DNA-binding</keyword>
<evidence type="ECO:0000256" key="4">
    <source>
        <dbReference type="ARBA" id="ARBA00023125"/>
    </source>
</evidence>
<dbReference type="GO" id="GO:0006950">
    <property type="term" value="P:response to stress"/>
    <property type="evidence" value="ECO:0007669"/>
    <property type="project" value="TreeGrafter"/>
</dbReference>
<dbReference type="GO" id="GO:0003677">
    <property type="term" value="F:DNA binding"/>
    <property type="evidence" value="ECO:0007669"/>
    <property type="project" value="UniProtKB-KW"/>
</dbReference>
<evidence type="ECO:0000256" key="2">
    <source>
        <dbReference type="ARBA" id="ARBA00022490"/>
    </source>
</evidence>
<dbReference type="Pfam" id="PF22381">
    <property type="entry name" value="Staph_reg_Sar_Rot"/>
    <property type="match status" value="1"/>
</dbReference>
<dbReference type="InterPro" id="IPR055166">
    <property type="entry name" value="Transc_reg_Sar_Rot_HTH"/>
</dbReference>
<dbReference type="SUPFAM" id="SSF46785">
    <property type="entry name" value="Winged helix' DNA-binding domain"/>
    <property type="match status" value="1"/>
</dbReference>
<comment type="subcellular location">
    <subcellularLocation>
        <location evidence="1">Cytoplasm</location>
    </subcellularLocation>
</comment>
<dbReference type="RefSeq" id="WP_107342999.1">
    <property type="nucleotide sequence ID" value="NZ_CP019966.1"/>
</dbReference>
<proteinExistence type="predicted"/>